<dbReference type="EMBL" id="JAVXUO010001592">
    <property type="protein sequence ID" value="KAK2980766.1"/>
    <property type="molecule type" value="Genomic_DNA"/>
</dbReference>
<dbReference type="PROSITE" id="PS50052">
    <property type="entry name" value="GUANYLATE_KINASE_2"/>
    <property type="match status" value="1"/>
</dbReference>
<comment type="caution">
    <text evidence="5">The sequence shown here is derived from an EMBL/GenBank/DDBJ whole genome shotgun (WGS) entry which is preliminary data.</text>
</comment>
<evidence type="ECO:0000256" key="2">
    <source>
        <dbReference type="ARBA" id="ARBA00022679"/>
    </source>
</evidence>
<dbReference type="Gene3D" id="3.30.63.10">
    <property type="entry name" value="Guanylate Kinase phosphate binding domain"/>
    <property type="match status" value="1"/>
</dbReference>
<proteinExistence type="inferred from homology"/>
<comment type="similarity">
    <text evidence="1">Belongs to the guanylate kinase family.</text>
</comment>
<gene>
    <name evidence="5" type="ORF">RJ640_002975</name>
</gene>
<evidence type="ECO:0000256" key="3">
    <source>
        <dbReference type="ARBA" id="ARBA00022777"/>
    </source>
</evidence>
<dbReference type="InterPro" id="IPR008145">
    <property type="entry name" value="GK/Ca_channel_bsu"/>
</dbReference>
<feature type="domain" description="Guanylate kinase-like" evidence="4">
    <location>
        <begin position="1"/>
        <end position="31"/>
    </location>
</feature>
<evidence type="ECO:0000313" key="6">
    <source>
        <dbReference type="Proteomes" id="UP001187471"/>
    </source>
</evidence>
<evidence type="ECO:0000256" key="1">
    <source>
        <dbReference type="ARBA" id="ARBA00005790"/>
    </source>
</evidence>
<dbReference type="AlphaFoldDB" id="A0AA88REI8"/>
<protein>
    <recommendedName>
        <fullName evidence="4">Guanylate kinase-like domain-containing protein</fullName>
    </recommendedName>
</protein>
<evidence type="ECO:0000259" key="4">
    <source>
        <dbReference type="PROSITE" id="PS50052"/>
    </source>
</evidence>
<dbReference type="SUPFAM" id="SSF52540">
    <property type="entry name" value="P-loop containing nucleoside triphosphate hydrolases"/>
    <property type="match status" value="1"/>
</dbReference>
<dbReference type="InterPro" id="IPR027417">
    <property type="entry name" value="P-loop_NTPase"/>
</dbReference>
<accession>A0AA88REI8</accession>
<dbReference type="GO" id="GO:0005829">
    <property type="term" value="C:cytosol"/>
    <property type="evidence" value="ECO:0007669"/>
    <property type="project" value="TreeGrafter"/>
</dbReference>
<keyword evidence="3" id="KW-0418">Kinase</keyword>
<dbReference type="PANTHER" id="PTHR23117">
    <property type="entry name" value="GUANYLATE KINASE-RELATED"/>
    <property type="match status" value="1"/>
</dbReference>
<organism evidence="5 6">
    <name type="scientific">Escallonia rubra</name>
    <dbReference type="NCBI Taxonomy" id="112253"/>
    <lineage>
        <taxon>Eukaryota</taxon>
        <taxon>Viridiplantae</taxon>
        <taxon>Streptophyta</taxon>
        <taxon>Embryophyta</taxon>
        <taxon>Tracheophyta</taxon>
        <taxon>Spermatophyta</taxon>
        <taxon>Magnoliopsida</taxon>
        <taxon>eudicotyledons</taxon>
        <taxon>Gunneridae</taxon>
        <taxon>Pentapetalae</taxon>
        <taxon>asterids</taxon>
        <taxon>campanulids</taxon>
        <taxon>Escalloniales</taxon>
        <taxon>Escalloniaceae</taxon>
        <taxon>Escallonia</taxon>
    </lineage>
</organism>
<keyword evidence="2" id="KW-0808">Transferase</keyword>
<dbReference type="PANTHER" id="PTHR23117:SF13">
    <property type="entry name" value="GUANYLATE KINASE"/>
    <property type="match status" value="1"/>
</dbReference>
<sequence length="129" mass="14958">MREGEINGKDYFFVSKEEFLTMVERDELLEYLIDRKTETKETLLVRVATAREEVKLVVNEEGRLERSAGSVEAIIDAEKARVRQRNAAWLQMAANSVFHEWTKHIETALHFICQRIQSRVLGLVNPIVV</sequence>
<evidence type="ECO:0000313" key="5">
    <source>
        <dbReference type="EMBL" id="KAK2980766.1"/>
    </source>
</evidence>
<dbReference type="InterPro" id="IPR008144">
    <property type="entry name" value="Guanylate_kin-like_dom"/>
</dbReference>
<name>A0AA88REI8_9ASTE</name>
<reference evidence="5" key="1">
    <citation type="submission" date="2022-12" db="EMBL/GenBank/DDBJ databases">
        <title>Draft genome assemblies for two species of Escallonia (Escalloniales).</title>
        <authorList>
            <person name="Chanderbali A."/>
            <person name="Dervinis C."/>
            <person name="Anghel I."/>
            <person name="Soltis D."/>
            <person name="Soltis P."/>
            <person name="Zapata F."/>
        </authorList>
    </citation>
    <scope>NUCLEOTIDE SEQUENCE</scope>
    <source>
        <strain evidence="5">UCBG92.1500</strain>
        <tissue evidence="5">Leaf</tissue>
    </source>
</reference>
<dbReference type="GO" id="GO:0004385">
    <property type="term" value="F:GMP kinase activity"/>
    <property type="evidence" value="ECO:0007669"/>
    <property type="project" value="TreeGrafter"/>
</dbReference>
<keyword evidence="6" id="KW-1185">Reference proteome</keyword>
<dbReference type="Proteomes" id="UP001187471">
    <property type="component" value="Unassembled WGS sequence"/>
</dbReference>
<dbReference type="Pfam" id="PF00625">
    <property type="entry name" value="Guanylate_kin"/>
    <property type="match status" value="1"/>
</dbReference>